<organism evidence="1 2">
    <name type="scientific">Chitinophaga horti</name>
    <dbReference type="NCBI Taxonomy" id="2920382"/>
    <lineage>
        <taxon>Bacteria</taxon>
        <taxon>Pseudomonadati</taxon>
        <taxon>Bacteroidota</taxon>
        <taxon>Chitinophagia</taxon>
        <taxon>Chitinophagales</taxon>
        <taxon>Chitinophagaceae</taxon>
        <taxon>Chitinophaga</taxon>
    </lineage>
</organism>
<dbReference type="EMBL" id="CP107006">
    <property type="protein sequence ID" value="UYQ91577.1"/>
    <property type="molecule type" value="Genomic_DNA"/>
</dbReference>
<dbReference type="RefSeq" id="WP_264279980.1">
    <property type="nucleotide sequence ID" value="NZ_CP107006.1"/>
</dbReference>
<reference evidence="1" key="1">
    <citation type="submission" date="2022-10" db="EMBL/GenBank/DDBJ databases">
        <title>Chitinophaga sp. nov., isolated from soil.</title>
        <authorList>
            <person name="Jeon C.O."/>
        </authorList>
    </citation>
    <scope>NUCLEOTIDE SEQUENCE</scope>
    <source>
        <strain evidence="1">R8</strain>
    </source>
</reference>
<proteinExistence type="predicted"/>
<sequence length="163" mass="17906">MYQILSTTENRLFNFETATTGILTYGEYTGRLIAGFKPATFSNRPGYVVVRGEGYAAPMQNVRLTLNLYGMFSNFAQPREIALGVLNSVEGQPFTFEVMLPVRPNYNYSDDGGDALSTMISGTAVQQQTIYGGIKSDGDSSYFMTLGWRALGDEPAAVPAYYI</sequence>
<keyword evidence="2" id="KW-1185">Reference proteome</keyword>
<protein>
    <submittedName>
        <fullName evidence="1">Uncharacterized protein</fullName>
    </submittedName>
</protein>
<gene>
    <name evidence="1" type="ORF">MKQ68_15910</name>
</gene>
<name>A0ABY6J0A4_9BACT</name>
<accession>A0ABY6J0A4</accession>
<evidence type="ECO:0000313" key="2">
    <source>
        <dbReference type="Proteomes" id="UP001162741"/>
    </source>
</evidence>
<dbReference type="Proteomes" id="UP001162741">
    <property type="component" value="Chromosome"/>
</dbReference>
<evidence type="ECO:0000313" key="1">
    <source>
        <dbReference type="EMBL" id="UYQ91577.1"/>
    </source>
</evidence>